<dbReference type="AlphaFoldDB" id="A0A8J1T6L1"/>
<evidence type="ECO:0000259" key="6">
    <source>
        <dbReference type="Pfam" id="PF19038"/>
    </source>
</evidence>
<feature type="domain" description="FUZ/MON1/HPS1 third Longin" evidence="6">
    <location>
        <begin position="425"/>
        <end position="525"/>
    </location>
</feature>
<dbReference type="GO" id="GO:0016192">
    <property type="term" value="P:vesicle-mediated transport"/>
    <property type="evidence" value="ECO:0007669"/>
    <property type="project" value="InterPro"/>
</dbReference>
<evidence type="ECO:0000259" key="4">
    <source>
        <dbReference type="Pfam" id="PF19036"/>
    </source>
</evidence>
<dbReference type="OrthoDB" id="272411at2759"/>
<dbReference type="InterPro" id="IPR004353">
    <property type="entry name" value="Mon1"/>
</dbReference>
<feature type="domain" description="FUZ/MON1/HPS1 second Longin" evidence="5">
    <location>
        <begin position="297"/>
        <end position="396"/>
    </location>
</feature>
<keyword evidence="8" id="KW-1185">Reference proteome</keyword>
<organism evidence="7 8">
    <name type="scientific">Owenia fusiformis</name>
    <name type="common">Polychaete worm</name>
    <dbReference type="NCBI Taxonomy" id="6347"/>
    <lineage>
        <taxon>Eukaryota</taxon>
        <taxon>Metazoa</taxon>
        <taxon>Spiralia</taxon>
        <taxon>Lophotrochozoa</taxon>
        <taxon>Annelida</taxon>
        <taxon>Polychaeta</taxon>
        <taxon>Sedentaria</taxon>
        <taxon>Canalipalpata</taxon>
        <taxon>Sabellida</taxon>
        <taxon>Oweniida</taxon>
        <taxon>Oweniidae</taxon>
        <taxon>Owenia</taxon>
    </lineage>
</organism>
<dbReference type="Pfam" id="PF19037">
    <property type="entry name" value="Fuz_longin_2"/>
    <property type="match status" value="1"/>
</dbReference>
<evidence type="ECO:0000256" key="2">
    <source>
        <dbReference type="RuleBase" id="RU367048"/>
    </source>
</evidence>
<dbReference type="Pfam" id="PF19036">
    <property type="entry name" value="Fuz_longin_1"/>
    <property type="match status" value="1"/>
</dbReference>
<evidence type="ECO:0000313" key="7">
    <source>
        <dbReference type="EMBL" id="CAH1784209.1"/>
    </source>
</evidence>
<feature type="region of interest" description="Disordered" evidence="3">
    <location>
        <begin position="1"/>
        <end position="31"/>
    </location>
</feature>
<gene>
    <name evidence="7" type="ORF">OFUS_LOCUS10448</name>
</gene>
<dbReference type="Pfam" id="PF19038">
    <property type="entry name" value="Fuz_longin_3"/>
    <property type="match status" value="1"/>
</dbReference>
<dbReference type="EMBL" id="CAIIXF020000005">
    <property type="protein sequence ID" value="CAH1784209.1"/>
    <property type="molecule type" value="Genomic_DNA"/>
</dbReference>
<protein>
    <recommendedName>
        <fullName evidence="2">Vacuolar fusion protein MON1 homolog</fullName>
    </recommendedName>
</protein>
<reference evidence="7" key="1">
    <citation type="submission" date="2022-03" db="EMBL/GenBank/DDBJ databases">
        <authorList>
            <person name="Martin C."/>
        </authorList>
    </citation>
    <scope>NUCLEOTIDE SEQUENCE</scope>
</reference>
<evidence type="ECO:0000259" key="5">
    <source>
        <dbReference type="Pfam" id="PF19037"/>
    </source>
</evidence>
<dbReference type="GO" id="GO:0035658">
    <property type="term" value="C:Mon1-Ccz1 complex"/>
    <property type="evidence" value="ECO:0007669"/>
    <property type="project" value="TreeGrafter"/>
</dbReference>
<sequence>MASENETVEPPGDEFKTLDEGNEPGGRRDGFLVASDSFEDFARLEEAKSSIKDRHPSGTINKIVREGSCEDPPDKQDEIESVSSGIASMATEEQNDSAFSDNGNVAEQVAPTLSASIHEEEELDEVHKPEWKGQKKHVFILSEAGKPIYSRYGAEDKLVTIMGVMQALVSFVQDSKDSMRCIISGKHKFVFLTRDHLLLVAVSCTSSSTPQLLLQLNYVYNQVLSVLTYSHINKIFKQRHNYDLRRLLTGAEKFFDSLLNLMDHEPGFLLSAVRCLPLPSAVRDVVAQSIVQHAKVKDLVFAILIANNQLITLVRMKKYFLHPADLHLIFNLVSASESFKTAESWTPICLPKFDSGGYLHAHVSYLDDNCAACLLLLTVDRDMFFTLSECKSKIVERLHRYNCIEAIREALTKYTYSISQVGIPDLRHFMYKSRSTAQFTSPELESPYHTASEQERIFGLYQYLHHRMHSTSRPLKILFHVGSYETLLGWVTSGFELYAVFGPLVTKPTAINSINKLLKWIKKEEDRLFILNSPTF</sequence>
<dbReference type="PRINTS" id="PR01546">
    <property type="entry name" value="YEAST73DUF"/>
</dbReference>
<dbReference type="InterPro" id="IPR043972">
    <property type="entry name" value="FUZ/MON1/HPS1_longin_1"/>
</dbReference>
<feature type="region of interest" description="Disordered" evidence="3">
    <location>
        <begin position="49"/>
        <end position="78"/>
    </location>
</feature>
<dbReference type="GO" id="GO:0006623">
    <property type="term" value="P:protein targeting to vacuole"/>
    <property type="evidence" value="ECO:0007669"/>
    <property type="project" value="UniProtKB-UniRule"/>
</dbReference>
<feature type="domain" description="FUZ/MON1/HPS1 first Longin" evidence="4">
    <location>
        <begin position="136"/>
        <end position="258"/>
    </location>
</feature>
<dbReference type="PANTHER" id="PTHR13027:SF7">
    <property type="entry name" value="VACUOLAR FUSION PROTEIN MON1 HOMOLOG"/>
    <property type="match status" value="1"/>
</dbReference>
<evidence type="ECO:0000313" key="8">
    <source>
        <dbReference type="Proteomes" id="UP000749559"/>
    </source>
</evidence>
<dbReference type="InterPro" id="IPR043970">
    <property type="entry name" value="FUZ/MON1/HPS1_longin_3"/>
</dbReference>
<dbReference type="Proteomes" id="UP000749559">
    <property type="component" value="Unassembled WGS sequence"/>
</dbReference>
<comment type="function">
    <text evidence="2">Plays an important role in membrane trafficking through the secretory apparatus.</text>
</comment>
<accession>A0A8J1T6L1</accession>
<name>A0A8J1T6L1_OWEFU</name>
<comment type="similarity">
    <text evidence="1 2">Belongs to the MON1/SAND family.</text>
</comment>
<dbReference type="InterPro" id="IPR043971">
    <property type="entry name" value="FUZ/MON1/HPS1_longin_2"/>
</dbReference>
<proteinExistence type="inferred from homology"/>
<evidence type="ECO:0000256" key="3">
    <source>
        <dbReference type="SAM" id="MobiDB-lite"/>
    </source>
</evidence>
<evidence type="ECO:0000256" key="1">
    <source>
        <dbReference type="ARBA" id="ARBA00008968"/>
    </source>
</evidence>
<feature type="compositionally biased region" description="Basic and acidic residues" evidence="3">
    <location>
        <begin position="13"/>
        <end position="30"/>
    </location>
</feature>
<feature type="compositionally biased region" description="Basic and acidic residues" evidence="3">
    <location>
        <begin position="63"/>
        <end position="78"/>
    </location>
</feature>
<comment type="caution">
    <text evidence="7">The sequence shown here is derived from an EMBL/GenBank/DDBJ whole genome shotgun (WGS) entry which is preliminary data.</text>
</comment>
<dbReference type="PANTHER" id="PTHR13027">
    <property type="entry name" value="SAND PROTEIN-RELATED"/>
    <property type="match status" value="1"/>
</dbReference>